<dbReference type="PANTHER" id="PTHR45718:SF4">
    <property type="entry name" value="TRANSCRIPTIONAL ACTIVATOR CUBITUS INTERRUPTUS"/>
    <property type="match status" value="1"/>
</dbReference>
<evidence type="ECO:0000256" key="10">
    <source>
        <dbReference type="ARBA" id="ARBA00023163"/>
    </source>
</evidence>
<evidence type="ECO:0000256" key="12">
    <source>
        <dbReference type="PROSITE-ProRule" id="PRU00042"/>
    </source>
</evidence>
<evidence type="ECO:0000256" key="2">
    <source>
        <dbReference type="ARBA" id="ARBA00004123"/>
    </source>
</evidence>
<dbReference type="SMART" id="SM00355">
    <property type="entry name" value="ZnF_C2H2"/>
    <property type="match status" value="7"/>
</dbReference>
<feature type="domain" description="C2H2-type" evidence="14">
    <location>
        <begin position="331"/>
        <end position="360"/>
    </location>
</feature>
<protein>
    <recommendedName>
        <fullName evidence="14">C2H2-type domain-containing protein</fullName>
    </recommendedName>
</protein>
<dbReference type="GO" id="GO:0000978">
    <property type="term" value="F:RNA polymerase II cis-regulatory region sequence-specific DNA binding"/>
    <property type="evidence" value="ECO:0007669"/>
    <property type="project" value="UniProtKB-ARBA"/>
</dbReference>
<sequence length="415" mass="45623">MISESYACCPSTAAPEECTDQCVVVACQEGDHCKLDDCVDCDSLDEILQCCTDLHAYYEEPRHHPDFATACSWNPALNAFLCCGPTESAALPIDSSSFFAPNQFQNGPESLDDSMVSCLWGNCGAILPSLSELAEHVNTVHLRAPPSPASNPQDMLSACQWKDCSVYPTPNTIAGPSSGDMNLILDVLSSHLFHDHLGLDSTPSESRLATPSQESSLDGDLSSIFSPETSPPLDGHTCRWVGCGSSFLSLEDLTHHLNTVHVGSGRASYECYWSDCQRNGDNGFGSKQKLCRHLQSHTGHRPFQCKICMQNFSEAATLQQHMRRHTQEKPYVCDYPGCGKSFAITGALTIHKRTHNGDKPFKCPHCSKPFSESSNLSKHLRTHTGVKPYVCMEPGCSRRFARADQLTRHGRVHRK</sequence>
<dbReference type="GO" id="GO:0005634">
    <property type="term" value="C:nucleus"/>
    <property type="evidence" value="ECO:0007669"/>
    <property type="project" value="UniProtKB-SubCell"/>
</dbReference>
<dbReference type="GO" id="GO:0000981">
    <property type="term" value="F:DNA-binding transcription factor activity, RNA polymerase II-specific"/>
    <property type="evidence" value="ECO:0007669"/>
    <property type="project" value="TreeGrafter"/>
</dbReference>
<evidence type="ECO:0000313" key="16">
    <source>
        <dbReference type="Proteomes" id="UP000636479"/>
    </source>
</evidence>
<comment type="subcellular location">
    <subcellularLocation>
        <location evidence="2">Nucleus</location>
    </subcellularLocation>
</comment>
<keyword evidence="9" id="KW-0238">DNA-binding</keyword>
<evidence type="ECO:0000256" key="9">
    <source>
        <dbReference type="ARBA" id="ARBA00023125"/>
    </source>
</evidence>
<feature type="domain" description="C2H2-type" evidence="14">
    <location>
        <begin position="303"/>
        <end position="330"/>
    </location>
</feature>
<keyword evidence="7" id="KW-0862">Zinc</keyword>
<reference evidence="15" key="1">
    <citation type="submission" date="2020-05" db="EMBL/GenBank/DDBJ databases">
        <title>Mycena genomes resolve the evolution of fungal bioluminescence.</title>
        <authorList>
            <person name="Tsai I.J."/>
        </authorList>
    </citation>
    <scope>NUCLEOTIDE SEQUENCE</scope>
    <source>
        <strain evidence="15">171206Taipei</strain>
    </source>
</reference>
<dbReference type="PROSITE" id="PS50157">
    <property type="entry name" value="ZINC_FINGER_C2H2_2"/>
    <property type="match status" value="6"/>
</dbReference>
<evidence type="ECO:0000256" key="13">
    <source>
        <dbReference type="SAM" id="MobiDB-lite"/>
    </source>
</evidence>
<dbReference type="InterPro" id="IPR043359">
    <property type="entry name" value="GLI-like"/>
</dbReference>
<dbReference type="EMBL" id="JACAZF010000003">
    <property type="protein sequence ID" value="KAF7309681.1"/>
    <property type="molecule type" value="Genomic_DNA"/>
</dbReference>
<evidence type="ECO:0000259" key="14">
    <source>
        <dbReference type="PROSITE" id="PS50157"/>
    </source>
</evidence>
<dbReference type="PANTHER" id="PTHR45718">
    <property type="entry name" value="TRANSCRIPTIONAL ACTIVATOR CUBITUS INTERRUPTUS"/>
    <property type="match status" value="1"/>
</dbReference>
<dbReference type="OrthoDB" id="3437960at2759"/>
<evidence type="ECO:0000256" key="8">
    <source>
        <dbReference type="ARBA" id="ARBA00023015"/>
    </source>
</evidence>
<name>A0A8H6T275_9AGAR</name>
<organism evidence="15 16">
    <name type="scientific">Mycena indigotica</name>
    <dbReference type="NCBI Taxonomy" id="2126181"/>
    <lineage>
        <taxon>Eukaryota</taxon>
        <taxon>Fungi</taxon>
        <taxon>Dikarya</taxon>
        <taxon>Basidiomycota</taxon>
        <taxon>Agaricomycotina</taxon>
        <taxon>Agaricomycetes</taxon>
        <taxon>Agaricomycetidae</taxon>
        <taxon>Agaricales</taxon>
        <taxon>Marasmiineae</taxon>
        <taxon>Mycenaceae</taxon>
        <taxon>Mycena</taxon>
    </lineage>
</organism>
<comment type="similarity">
    <text evidence="3">Belongs to the krueppel C2H2-type zinc-finger protein family.</text>
</comment>
<dbReference type="RefSeq" id="XP_037223131.1">
    <property type="nucleotide sequence ID" value="XM_037360246.1"/>
</dbReference>
<keyword evidence="5" id="KW-0677">Repeat</keyword>
<evidence type="ECO:0000256" key="6">
    <source>
        <dbReference type="ARBA" id="ARBA00022771"/>
    </source>
</evidence>
<keyword evidence="8" id="KW-0805">Transcription regulation</keyword>
<evidence type="ECO:0000256" key="11">
    <source>
        <dbReference type="ARBA" id="ARBA00023242"/>
    </source>
</evidence>
<dbReference type="GO" id="GO:0008270">
    <property type="term" value="F:zinc ion binding"/>
    <property type="evidence" value="ECO:0007669"/>
    <property type="project" value="UniProtKB-KW"/>
</dbReference>
<evidence type="ECO:0000256" key="7">
    <source>
        <dbReference type="ARBA" id="ARBA00022833"/>
    </source>
</evidence>
<dbReference type="InterPro" id="IPR036236">
    <property type="entry name" value="Znf_C2H2_sf"/>
</dbReference>
<dbReference type="GO" id="GO:0007224">
    <property type="term" value="P:smoothened signaling pathway"/>
    <property type="evidence" value="ECO:0007669"/>
    <property type="project" value="TreeGrafter"/>
</dbReference>
<evidence type="ECO:0000256" key="4">
    <source>
        <dbReference type="ARBA" id="ARBA00022723"/>
    </source>
</evidence>
<dbReference type="Pfam" id="PF13894">
    <property type="entry name" value="zf-C2H2_4"/>
    <property type="match status" value="1"/>
</dbReference>
<comment type="function">
    <text evidence="1">May be involved in transcriptional regulation.</text>
</comment>
<keyword evidence="6 12" id="KW-0863">Zinc-finger</keyword>
<keyword evidence="4" id="KW-0479">Metal-binding</keyword>
<dbReference type="PROSITE" id="PS00028">
    <property type="entry name" value="ZINC_FINGER_C2H2_1"/>
    <property type="match status" value="6"/>
</dbReference>
<proteinExistence type="inferred from homology"/>
<dbReference type="Pfam" id="PF00096">
    <property type="entry name" value="zf-C2H2"/>
    <property type="match status" value="3"/>
</dbReference>
<evidence type="ECO:0000313" key="15">
    <source>
        <dbReference type="EMBL" id="KAF7309681.1"/>
    </source>
</evidence>
<feature type="domain" description="C2H2-type" evidence="14">
    <location>
        <begin position="269"/>
        <end position="302"/>
    </location>
</feature>
<gene>
    <name evidence="15" type="ORF">MIND_00339500</name>
</gene>
<dbReference type="GeneID" id="59342762"/>
<dbReference type="FunFam" id="3.30.160.60:FF:000032">
    <property type="entry name" value="Krueppel-like factor 4"/>
    <property type="match status" value="1"/>
</dbReference>
<feature type="domain" description="C2H2-type" evidence="14">
    <location>
        <begin position="389"/>
        <end position="415"/>
    </location>
</feature>
<evidence type="ECO:0000256" key="5">
    <source>
        <dbReference type="ARBA" id="ARBA00022737"/>
    </source>
</evidence>
<dbReference type="Gene3D" id="3.30.160.60">
    <property type="entry name" value="Classic Zinc Finger"/>
    <property type="match status" value="6"/>
</dbReference>
<dbReference type="AlphaFoldDB" id="A0A8H6T275"/>
<keyword evidence="10" id="KW-0804">Transcription</keyword>
<feature type="domain" description="C2H2-type" evidence="14">
    <location>
        <begin position="361"/>
        <end position="388"/>
    </location>
</feature>
<feature type="domain" description="C2H2-type" evidence="14">
    <location>
        <begin position="236"/>
        <end position="266"/>
    </location>
</feature>
<feature type="region of interest" description="Disordered" evidence="13">
    <location>
        <begin position="202"/>
        <end position="226"/>
    </location>
</feature>
<keyword evidence="16" id="KW-1185">Reference proteome</keyword>
<dbReference type="FunFam" id="3.30.160.60:FF:000585">
    <property type="entry name" value="zinc finger protein 784"/>
    <property type="match status" value="1"/>
</dbReference>
<accession>A0A8H6T275</accession>
<comment type="caution">
    <text evidence="15">The sequence shown here is derived from an EMBL/GenBank/DDBJ whole genome shotgun (WGS) entry which is preliminary data.</text>
</comment>
<dbReference type="FunFam" id="3.30.160.60:FF:000125">
    <property type="entry name" value="Putative zinc finger protein 143"/>
    <property type="match status" value="1"/>
</dbReference>
<dbReference type="FunFam" id="3.30.160.60:FF:000072">
    <property type="entry name" value="zinc finger protein 143 isoform X1"/>
    <property type="match status" value="1"/>
</dbReference>
<dbReference type="Proteomes" id="UP000636479">
    <property type="component" value="Unassembled WGS sequence"/>
</dbReference>
<evidence type="ECO:0000256" key="1">
    <source>
        <dbReference type="ARBA" id="ARBA00003767"/>
    </source>
</evidence>
<dbReference type="SUPFAM" id="SSF57667">
    <property type="entry name" value="beta-beta-alpha zinc fingers"/>
    <property type="match status" value="5"/>
</dbReference>
<evidence type="ECO:0000256" key="3">
    <source>
        <dbReference type="ARBA" id="ARBA00006991"/>
    </source>
</evidence>
<dbReference type="InterPro" id="IPR013087">
    <property type="entry name" value="Znf_C2H2_type"/>
</dbReference>
<keyword evidence="11" id="KW-0539">Nucleus</keyword>
<feature type="compositionally biased region" description="Polar residues" evidence="13">
    <location>
        <begin position="202"/>
        <end position="216"/>
    </location>
</feature>